<evidence type="ECO:0000256" key="1">
    <source>
        <dbReference type="SAM" id="Phobius"/>
    </source>
</evidence>
<evidence type="ECO:0000313" key="2">
    <source>
        <dbReference type="EMBL" id="KAL3320860.1"/>
    </source>
</evidence>
<keyword evidence="1" id="KW-1133">Transmembrane helix</keyword>
<feature type="transmembrane region" description="Helical" evidence="1">
    <location>
        <begin position="254"/>
        <end position="277"/>
    </location>
</feature>
<keyword evidence="1" id="KW-0812">Transmembrane</keyword>
<keyword evidence="1" id="KW-0472">Membrane</keyword>
<sequence length="299" mass="33949">MNADDRSPQKEESYTLAALRVERLIRRRFGLLEKRRSDRQYSRYKIHCSNCYSMMLLDREPTSQQMVEAAVNTSDQISCPNTVQSGSFMTIPEDPQSSKGHGLETVEEFSWDDVASHSSNSNRASPSRVRIRHRMPPESCGNFNHSTPRAFVQPIRSNRSYVASRSCNNLNTSGYDTNSTRTSATHSPSEMKQAHTLYVENLVPMDHTNFSSCLESYDQVIHLQKSQLEEAFTQTTLPRESRAGQSSFPRIAKFLILLILIMLIFTIVPSSFCWKVASSLSSLSKLKVIQIEYADHVPI</sequence>
<dbReference type="AlphaFoldDB" id="A0ABD2QMV7"/>
<reference evidence="2 3" key="1">
    <citation type="submission" date="2024-11" db="EMBL/GenBank/DDBJ databases">
        <title>Adaptive evolution of stress response genes in parasites aligns with host niche diversity.</title>
        <authorList>
            <person name="Hahn C."/>
            <person name="Resl P."/>
        </authorList>
    </citation>
    <scope>NUCLEOTIDE SEQUENCE [LARGE SCALE GENOMIC DNA]</scope>
    <source>
        <strain evidence="2">EGGRZ-B1_66</strain>
        <tissue evidence="2">Body</tissue>
    </source>
</reference>
<keyword evidence="3" id="KW-1185">Reference proteome</keyword>
<proteinExistence type="predicted"/>
<organism evidence="2 3">
    <name type="scientific">Cichlidogyrus casuarinus</name>
    <dbReference type="NCBI Taxonomy" id="1844966"/>
    <lineage>
        <taxon>Eukaryota</taxon>
        <taxon>Metazoa</taxon>
        <taxon>Spiralia</taxon>
        <taxon>Lophotrochozoa</taxon>
        <taxon>Platyhelminthes</taxon>
        <taxon>Monogenea</taxon>
        <taxon>Monopisthocotylea</taxon>
        <taxon>Dactylogyridea</taxon>
        <taxon>Ancyrocephalidae</taxon>
        <taxon>Cichlidogyrus</taxon>
    </lineage>
</organism>
<name>A0ABD2QMV7_9PLAT</name>
<gene>
    <name evidence="2" type="ORF">Ciccas_000457</name>
</gene>
<protein>
    <submittedName>
        <fullName evidence="2">Uncharacterized protein</fullName>
    </submittedName>
</protein>
<dbReference type="EMBL" id="JBJKFK010000024">
    <property type="protein sequence ID" value="KAL3320860.1"/>
    <property type="molecule type" value="Genomic_DNA"/>
</dbReference>
<accession>A0ABD2QMV7</accession>
<comment type="caution">
    <text evidence="2">The sequence shown here is derived from an EMBL/GenBank/DDBJ whole genome shotgun (WGS) entry which is preliminary data.</text>
</comment>
<dbReference type="Proteomes" id="UP001626550">
    <property type="component" value="Unassembled WGS sequence"/>
</dbReference>
<evidence type="ECO:0000313" key="3">
    <source>
        <dbReference type="Proteomes" id="UP001626550"/>
    </source>
</evidence>